<evidence type="ECO:0000313" key="1">
    <source>
        <dbReference type="EMBL" id="MPM22600.1"/>
    </source>
</evidence>
<dbReference type="EMBL" id="VSSQ01003842">
    <property type="protein sequence ID" value="MPM22600.1"/>
    <property type="molecule type" value="Genomic_DNA"/>
</dbReference>
<dbReference type="AlphaFoldDB" id="A0A644Y241"/>
<accession>A0A644Y241</accession>
<proteinExistence type="predicted"/>
<reference evidence="1" key="1">
    <citation type="submission" date="2019-08" db="EMBL/GenBank/DDBJ databases">
        <authorList>
            <person name="Kucharzyk K."/>
            <person name="Murdoch R.W."/>
            <person name="Higgins S."/>
            <person name="Loffler F."/>
        </authorList>
    </citation>
    <scope>NUCLEOTIDE SEQUENCE</scope>
</reference>
<organism evidence="1">
    <name type="scientific">bioreactor metagenome</name>
    <dbReference type="NCBI Taxonomy" id="1076179"/>
    <lineage>
        <taxon>unclassified sequences</taxon>
        <taxon>metagenomes</taxon>
        <taxon>ecological metagenomes</taxon>
    </lineage>
</organism>
<gene>
    <name evidence="1" type="ORF">SDC9_69057</name>
</gene>
<protein>
    <submittedName>
        <fullName evidence="1">Uncharacterized protein</fullName>
    </submittedName>
</protein>
<name>A0A644Y241_9ZZZZ</name>
<sequence>MEQSAYTPIDPDFFDLLQKEIKKESVRVIYFDTVQYPYLKESNGKVTAIVNKQKAGQFMVFANGDEIRIDRIIVYNGKPGPAYDEYDAYALAPLTCKAGYDEDDCRA</sequence>
<comment type="caution">
    <text evidence="1">The sequence shown here is derived from an EMBL/GenBank/DDBJ whole genome shotgun (WGS) entry which is preliminary data.</text>
</comment>